<keyword evidence="6" id="KW-0479">Metal-binding</keyword>
<proteinExistence type="inferred from homology"/>
<dbReference type="SUPFAM" id="SSF52540">
    <property type="entry name" value="P-loop containing nucleoside triphosphate hydrolases"/>
    <property type="match status" value="1"/>
</dbReference>
<dbReference type="PANTHER" id="PTHR33540">
    <property type="entry name" value="TRNA THREONYLCARBAMOYLADENOSINE BIOSYNTHESIS PROTEIN TSAE"/>
    <property type="match status" value="1"/>
</dbReference>
<dbReference type="InterPro" id="IPR027417">
    <property type="entry name" value="P-loop_NTPase"/>
</dbReference>
<accession>A0ABW2IKV2</accession>
<dbReference type="NCBIfam" id="TIGR00150">
    <property type="entry name" value="T6A_YjeE"/>
    <property type="match status" value="1"/>
</dbReference>
<evidence type="ECO:0000256" key="5">
    <source>
        <dbReference type="ARBA" id="ARBA00022694"/>
    </source>
</evidence>
<name>A0ABW2IKV2_9PROT</name>
<keyword evidence="7" id="KW-0547">Nucleotide-binding</keyword>
<dbReference type="EMBL" id="JBHTBR010000004">
    <property type="protein sequence ID" value="MFC7291574.1"/>
    <property type="molecule type" value="Genomic_DNA"/>
</dbReference>
<evidence type="ECO:0000256" key="8">
    <source>
        <dbReference type="ARBA" id="ARBA00022840"/>
    </source>
</evidence>
<dbReference type="PANTHER" id="PTHR33540:SF2">
    <property type="entry name" value="TRNA THREONYLCARBAMOYLADENOSINE BIOSYNTHESIS PROTEIN TSAE"/>
    <property type="match status" value="1"/>
</dbReference>
<comment type="similarity">
    <text evidence="2">Belongs to the TsaE family.</text>
</comment>
<dbReference type="InterPro" id="IPR003442">
    <property type="entry name" value="T6A_TsaE"/>
</dbReference>
<keyword evidence="12" id="KW-1185">Reference proteome</keyword>
<evidence type="ECO:0000256" key="6">
    <source>
        <dbReference type="ARBA" id="ARBA00022723"/>
    </source>
</evidence>
<dbReference type="Pfam" id="PF02367">
    <property type="entry name" value="TsaE"/>
    <property type="match status" value="1"/>
</dbReference>
<evidence type="ECO:0000256" key="9">
    <source>
        <dbReference type="ARBA" id="ARBA00022842"/>
    </source>
</evidence>
<gene>
    <name evidence="11" type="primary">tsaE</name>
    <name evidence="11" type="ORF">ACFQS8_08100</name>
</gene>
<evidence type="ECO:0000313" key="12">
    <source>
        <dbReference type="Proteomes" id="UP001596492"/>
    </source>
</evidence>
<evidence type="ECO:0000256" key="3">
    <source>
        <dbReference type="ARBA" id="ARBA00019010"/>
    </source>
</evidence>
<sequence>MPDDANSKKFSLKSEADTFALAQSLAPILRVSDVIALYGDLGAGKTTFARALIRTLLSEAQMDVPSPTFTIVQTYDAPQFPIWHFDMYRIEDESELDELGLDETIDGLTLIEWPSRMGEQLPTYRLDITLDLDATGRSATLTGHGEDWIKRLANFS</sequence>
<keyword evidence="5" id="KW-0819">tRNA processing</keyword>
<evidence type="ECO:0000256" key="7">
    <source>
        <dbReference type="ARBA" id="ARBA00022741"/>
    </source>
</evidence>
<protein>
    <recommendedName>
        <fullName evidence="3">tRNA threonylcarbamoyladenosine biosynthesis protein TsaE</fullName>
    </recommendedName>
    <alternativeName>
        <fullName evidence="10">t(6)A37 threonylcarbamoyladenosine biosynthesis protein TsaE</fullName>
    </alternativeName>
</protein>
<comment type="subcellular location">
    <subcellularLocation>
        <location evidence="1">Cytoplasm</location>
    </subcellularLocation>
</comment>
<keyword evidence="4" id="KW-0963">Cytoplasm</keyword>
<keyword evidence="8" id="KW-0067">ATP-binding</keyword>
<keyword evidence="9" id="KW-0460">Magnesium</keyword>
<organism evidence="11 12">
    <name type="scientific">Hirschia litorea</name>
    <dbReference type="NCBI Taxonomy" id="1199156"/>
    <lineage>
        <taxon>Bacteria</taxon>
        <taxon>Pseudomonadati</taxon>
        <taxon>Pseudomonadota</taxon>
        <taxon>Alphaproteobacteria</taxon>
        <taxon>Hyphomonadales</taxon>
        <taxon>Hyphomonadaceae</taxon>
        <taxon>Hirschia</taxon>
    </lineage>
</organism>
<evidence type="ECO:0000256" key="4">
    <source>
        <dbReference type="ARBA" id="ARBA00022490"/>
    </source>
</evidence>
<dbReference type="Gene3D" id="3.40.50.300">
    <property type="entry name" value="P-loop containing nucleotide triphosphate hydrolases"/>
    <property type="match status" value="1"/>
</dbReference>
<dbReference type="Proteomes" id="UP001596492">
    <property type="component" value="Unassembled WGS sequence"/>
</dbReference>
<dbReference type="RefSeq" id="WP_382166806.1">
    <property type="nucleotide sequence ID" value="NZ_JBHTBR010000004.1"/>
</dbReference>
<comment type="caution">
    <text evidence="11">The sequence shown here is derived from an EMBL/GenBank/DDBJ whole genome shotgun (WGS) entry which is preliminary data.</text>
</comment>
<evidence type="ECO:0000313" key="11">
    <source>
        <dbReference type="EMBL" id="MFC7291574.1"/>
    </source>
</evidence>
<evidence type="ECO:0000256" key="10">
    <source>
        <dbReference type="ARBA" id="ARBA00032441"/>
    </source>
</evidence>
<reference evidence="12" key="1">
    <citation type="journal article" date="2019" name="Int. J. Syst. Evol. Microbiol.">
        <title>The Global Catalogue of Microorganisms (GCM) 10K type strain sequencing project: providing services to taxonomists for standard genome sequencing and annotation.</title>
        <authorList>
            <consortium name="The Broad Institute Genomics Platform"/>
            <consortium name="The Broad Institute Genome Sequencing Center for Infectious Disease"/>
            <person name="Wu L."/>
            <person name="Ma J."/>
        </authorList>
    </citation>
    <scope>NUCLEOTIDE SEQUENCE [LARGE SCALE GENOMIC DNA]</scope>
    <source>
        <strain evidence="12">CCUG 51308</strain>
    </source>
</reference>
<evidence type="ECO:0000256" key="2">
    <source>
        <dbReference type="ARBA" id="ARBA00007599"/>
    </source>
</evidence>
<evidence type="ECO:0000256" key="1">
    <source>
        <dbReference type="ARBA" id="ARBA00004496"/>
    </source>
</evidence>